<sequence length="446" mass="48854">MKREKFSSSLAVFLATLGSAIGLGNIWRFPYVTGMNGGGAFLFVYLFCVLLVGIPVMISEFFIGRKTRSNPVIAFEKLGGRKWSIVGYMGIIASLLIMFFYSAVAGWVYSYTFKSLMGKFNGATLESSKDIFINTITNPKGVILWQLTALLVVAIILTMGVKGGIERATKILMPVLFVLILICDIRALTLENSLEGIKFLFAVDFSKLKSSSILTALGLSFFKLSLGVGAMITYASYFTDDDNLMSTSLKVALSDTLISLLAGIAIFPTVFAFKMEPSYGPGLLFITIPLIFSKLPFGNVLLFMFFLLTSIAATTAMLSLVEVPVAYLMEVKKIGRIKSVLMVTCIIALFGSLAALSVEGNVLSNVKLLGKSVFDIFDYLSSNILLPLGGILISAFVGYFVRREEVIIEITNKMRIKNVNPLKIYLLVLKYATPILIGIIFINSIF</sequence>
<feature type="transmembrane region" description="Helical" evidence="7">
    <location>
        <begin position="85"/>
        <end position="109"/>
    </location>
</feature>
<gene>
    <name evidence="8" type="ORF">CAAU_1125</name>
</gene>
<comment type="caution">
    <text evidence="8">The sequence shown here is derived from an EMBL/GenBank/DDBJ whole genome shotgun (WGS) entry which is preliminary data.</text>
</comment>
<keyword evidence="5 7" id="KW-0472">Membrane</keyword>
<dbReference type="PROSITE" id="PS00610">
    <property type="entry name" value="NA_NEUROTRAN_SYMP_1"/>
    <property type="match status" value="1"/>
</dbReference>
<feature type="transmembrane region" description="Helical" evidence="7">
    <location>
        <begin position="300"/>
        <end position="328"/>
    </location>
</feature>
<feature type="transmembrane region" description="Helical" evidence="7">
    <location>
        <begin position="340"/>
        <end position="359"/>
    </location>
</feature>
<evidence type="ECO:0000256" key="5">
    <source>
        <dbReference type="ARBA" id="ARBA00023136"/>
    </source>
</evidence>
<keyword evidence="9" id="KW-1185">Reference proteome</keyword>
<keyword evidence="3 6" id="KW-0812">Transmembrane</keyword>
<dbReference type="InterPro" id="IPR047218">
    <property type="entry name" value="YocR/YhdH-like"/>
</dbReference>
<dbReference type="EMBL" id="CAKP01000065">
    <property type="protein sequence ID" value="CCJ33209.1"/>
    <property type="molecule type" value="Genomic_DNA"/>
</dbReference>
<dbReference type="NCBIfam" id="NF037979">
    <property type="entry name" value="Na_transp"/>
    <property type="match status" value="1"/>
</dbReference>
<evidence type="ECO:0000256" key="1">
    <source>
        <dbReference type="ARBA" id="ARBA00004141"/>
    </source>
</evidence>
<dbReference type="eggNOG" id="COG0733">
    <property type="taxonomic scope" value="Bacteria"/>
</dbReference>
<accession>I7K6N7</accession>
<evidence type="ECO:0000256" key="3">
    <source>
        <dbReference type="ARBA" id="ARBA00022692"/>
    </source>
</evidence>
<evidence type="ECO:0000313" key="8">
    <source>
        <dbReference type="EMBL" id="CCJ33209.1"/>
    </source>
</evidence>
<dbReference type="CDD" id="cd10336">
    <property type="entry name" value="SLC6sbd_Tyt1-Like"/>
    <property type="match status" value="1"/>
</dbReference>
<feature type="transmembrane region" description="Helical" evidence="7">
    <location>
        <begin position="251"/>
        <end position="273"/>
    </location>
</feature>
<feature type="transmembrane region" description="Helical" evidence="7">
    <location>
        <begin position="379"/>
        <end position="401"/>
    </location>
</feature>
<dbReference type="STRING" id="857293.CAAU_1125"/>
<dbReference type="InterPro" id="IPR037272">
    <property type="entry name" value="SNS_sf"/>
</dbReference>
<dbReference type="AlphaFoldDB" id="I7K6N7"/>
<reference evidence="8 9" key="1">
    <citation type="journal article" date="2011" name="J. Bacteriol.">
        <title>Draft genome sequence of Caloramator australicus strain RC3T, a thermoanaerobe from the Great Artesian Basin of Australia.</title>
        <authorList>
            <person name="Ogg C.D."/>
            <person name="Patel B.K.C."/>
        </authorList>
    </citation>
    <scope>NUCLEOTIDE SEQUENCE [LARGE SCALE GENOMIC DNA]</scope>
    <source>
        <strain evidence="8 9">RC3</strain>
    </source>
</reference>
<keyword evidence="6" id="KW-0769">Symport</keyword>
<comment type="similarity">
    <text evidence="6">Belongs to the sodium:neurotransmitter symporter (SNF) (TC 2.A.22) family.</text>
</comment>
<protein>
    <recommendedName>
        <fullName evidence="6">Transporter</fullName>
    </recommendedName>
</protein>
<name>I7K6N7_9CLOT</name>
<evidence type="ECO:0000313" key="9">
    <source>
        <dbReference type="Proteomes" id="UP000007652"/>
    </source>
</evidence>
<organism evidence="8 9">
    <name type="scientific">Caloramator australicus RC3</name>
    <dbReference type="NCBI Taxonomy" id="857293"/>
    <lineage>
        <taxon>Bacteria</taxon>
        <taxon>Bacillati</taxon>
        <taxon>Bacillota</taxon>
        <taxon>Clostridia</taxon>
        <taxon>Eubacteriales</taxon>
        <taxon>Clostridiaceae</taxon>
        <taxon>Caloramator</taxon>
    </lineage>
</organism>
<dbReference type="RefSeq" id="WP_008908480.1">
    <property type="nucleotide sequence ID" value="NZ_CAKP01000065.1"/>
</dbReference>
<proteinExistence type="inferred from homology"/>
<feature type="transmembrane region" description="Helical" evidence="7">
    <location>
        <begin position="171"/>
        <end position="190"/>
    </location>
</feature>
<dbReference type="Pfam" id="PF00209">
    <property type="entry name" value="SNF"/>
    <property type="match status" value="2"/>
</dbReference>
<keyword evidence="4 7" id="KW-1133">Transmembrane helix</keyword>
<dbReference type="SUPFAM" id="SSF161070">
    <property type="entry name" value="SNF-like"/>
    <property type="match status" value="1"/>
</dbReference>
<dbReference type="PROSITE" id="PS50267">
    <property type="entry name" value="NA_NEUROTRAN_SYMP_3"/>
    <property type="match status" value="1"/>
</dbReference>
<evidence type="ECO:0000256" key="4">
    <source>
        <dbReference type="ARBA" id="ARBA00022989"/>
    </source>
</evidence>
<evidence type="ECO:0000256" key="6">
    <source>
        <dbReference type="RuleBase" id="RU003732"/>
    </source>
</evidence>
<feature type="transmembrane region" description="Helical" evidence="7">
    <location>
        <begin position="422"/>
        <end position="442"/>
    </location>
</feature>
<dbReference type="PRINTS" id="PR00176">
    <property type="entry name" value="NANEUSMPORT"/>
</dbReference>
<dbReference type="GO" id="GO:0015293">
    <property type="term" value="F:symporter activity"/>
    <property type="evidence" value="ECO:0007669"/>
    <property type="project" value="UniProtKB-KW"/>
</dbReference>
<dbReference type="InterPro" id="IPR000175">
    <property type="entry name" value="Na/ntran_symport"/>
</dbReference>
<feature type="transmembrane region" description="Helical" evidence="7">
    <location>
        <begin position="210"/>
        <end position="239"/>
    </location>
</feature>
<evidence type="ECO:0000256" key="7">
    <source>
        <dbReference type="SAM" id="Phobius"/>
    </source>
</evidence>
<dbReference type="Proteomes" id="UP000007652">
    <property type="component" value="Unassembled WGS sequence"/>
</dbReference>
<dbReference type="PANTHER" id="PTHR42948">
    <property type="entry name" value="TRANSPORTER"/>
    <property type="match status" value="1"/>
</dbReference>
<comment type="subcellular location">
    <subcellularLocation>
        <location evidence="1">Membrane</location>
        <topology evidence="1">Multi-pass membrane protein</topology>
    </subcellularLocation>
</comment>
<dbReference type="GO" id="GO:0016020">
    <property type="term" value="C:membrane"/>
    <property type="evidence" value="ECO:0007669"/>
    <property type="project" value="UniProtKB-SubCell"/>
</dbReference>
<dbReference type="OrthoDB" id="9762833at2"/>
<dbReference type="PANTHER" id="PTHR42948:SF1">
    <property type="entry name" value="TRANSPORTER"/>
    <property type="match status" value="1"/>
</dbReference>
<feature type="transmembrane region" description="Helical" evidence="7">
    <location>
        <begin position="38"/>
        <end position="64"/>
    </location>
</feature>
<evidence type="ECO:0000256" key="2">
    <source>
        <dbReference type="ARBA" id="ARBA00022448"/>
    </source>
</evidence>
<feature type="transmembrane region" description="Helical" evidence="7">
    <location>
        <begin position="142"/>
        <end position="159"/>
    </location>
</feature>
<keyword evidence="2 6" id="KW-0813">Transport</keyword>